<dbReference type="CDD" id="cd06170">
    <property type="entry name" value="LuxR_C_like"/>
    <property type="match status" value="1"/>
</dbReference>
<dbReference type="SUPFAM" id="SSF46894">
    <property type="entry name" value="C-terminal effector domain of the bipartite response regulators"/>
    <property type="match status" value="1"/>
</dbReference>
<dbReference type="GO" id="GO:0006355">
    <property type="term" value="P:regulation of DNA-templated transcription"/>
    <property type="evidence" value="ECO:0007669"/>
    <property type="project" value="InterPro"/>
</dbReference>
<dbReference type="Proteomes" id="UP000323632">
    <property type="component" value="Unassembled WGS sequence"/>
</dbReference>
<dbReference type="PANTHER" id="PTHR44688:SF16">
    <property type="entry name" value="DNA-BINDING TRANSCRIPTIONAL ACTIVATOR DEVR_DOSR"/>
    <property type="match status" value="1"/>
</dbReference>
<dbReference type="SMART" id="SM00421">
    <property type="entry name" value="HTH_LUXR"/>
    <property type="match status" value="1"/>
</dbReference>
<evidence type="ECO:0000256" key="1">
    <source>
        <dbReference type="ARBA" id="ARBA00023015"/>
    </source>
</evidence>
<evidence type="ECO:0000313" key="5">
    <source>
        <dbReference type="EMBL" id="KAA5537500.1"/>
    </source>
</evidence>
<dbReference type="InterPro" id="IPR000792">
    <property type="entry name" value="Tscrpt_reg_LuxR_C"/>
</dbReference>
<keyword evidence="1" id="KW-0805">Transcription regulation</keyword>
<accession>A0A5M6CSZ1</accession>
<dbReference type="InterPro" id="IPR036388">
    <property type="entry name" value="WH-like_DNA-bd_sf"/>
</dbReference>
<evidence type="ECO:0000256" key="3">
    <source>
        <dbReference type="ARBA" id="ARBA00023163"/>
    </source>
</evidence>
<dbReference type="Gene3D" id="1.10.10.10">
    <property type="entry name" value="Winged helix-like DNA-binding domain superfamily/Winged helix DNA-binding domain"/>
    <property type="match status" value="1"/>
</dbReference>
<evidence type="ECO:0000313" key="6">
    <source>
        <dbReference type="Proteomes" id="UP000323632"/>
    </source>
</evidence>
<dbReference type="InterPro" id="IPR016032">
    <property type="entry name" value="Sig_transdc_resp-reg_C-effctor"/>
</dbReference>
<dbReference type="EMBL" id="VWSH01000001">
    <property type="protein sequence ID" value="KAA5537500.1"/>
    <property type="molecule type" value="Genomic_DNA"/>
</dbReference>
<feature type="domain" description="HTH luxR-type" evidence="4">
    <location>
        <begin position="100"/>
        <end position="165"/>
    </location>
</feature>
<proteinExistence type="predicted"/>
<dbReference type="GO" id="GO:0003677">
    <property type="term" value="F:DNA binding"/>
    <property type="evidence" value="ECO:0007669"/>
    <property type="project" value="UniProtKB-KW"/>
</dbReference>
<keyword evidence="2" id="KW-0238">DNA-binding</keyword>
<comment type="caution">
    <text evidence="5">The sequence shown here is derived from an EMBL/GenBank/DDBJ whole genome shotgun (WGS) entry which is preliminary data.</text>
</comment>
<dbReference type="PRINTS" id="PR00038">
    <property type="entry name" value="HTHLUXR"/>
</dbReference>
<gene>
    <name evidence="5" type="ORF">F0919_01795</name>
</gene>
<reference evidence="5 6" key="1">
    <citation type="submission" date="2019-09" db="EMBL/GenBank/DDBJ databases">
        <title>Genome sequence and assembly of Taibaiella sp.</title>
        <authorList>
            <person name="Chhetri G."/>
        </authorList>
    </citation>
    <scope>NUCLEOTIDE SEQUENCE [LARGE SCALE GENOMIC DNA]</scope>
    <source>
        <strain evidence="5 6">KVB11</strain>
    </source>
</reference>
<evidence type="ECO:0000259" key="4">
    <source>
        <dbReference type="PROSITE" id="PS50043"/>
    </source>
</evidence>
<keyword evidence="3" id="KW-0804">Transcription</keyword>
<dbReference type="Pfam" id="PF00196">
    <property type="entry name" value="GerE"/>
    <property type="match status" value="1"/>
</dbReference>
<protein>
    <submittedName>
        <fullName evidence="5">Helix-turn-helix transcriptional regulator</fullName>
    </submittedName>
</protein>
<dbReference type="AlphaFoldDB" id="A0A5M6CSZ1"/>
<dbReference type="PANTHER" id="PTHR44688">
    <property type="entry name" value="DNA-BINDING TRANSCRIPTIONAL ACTIVATOR DEVR_DOSR"/>
    <property type="match status" value="1"/>
</dbReference>
<sequence length="167" mass="19656">MSGPVYYNYFNKEDLDDYLPKVKALFDGNKLNESVSYFQQVRRDETMPWSWHFSTSKILMQSPDGNPLLSITISLPVDAEQHVNSKLERLLEEYIFFRKNRKLFLNLTVREKEILRLLALSKSAKEIARELVISSHTVETHRKNLRKKLNITSNYQLNKFALAFDLI</sequence>
<dbReference type="PROSITE" id="PS50043">
    <property type="entry name" value="HTH_LUXR_2"/>
    <property type="match status" value="1"/>
</dbReference>
<evidence type="ECO:0000256" key="2">
    <source>
        <dbReference type="ARBA" id="ARBA00023125"/>
    </source>
</evidence>
<organism evidence="5 6">
    <name type="scientific">Taibaiella lutea</name>
    <dbReference type="NCBI Taxonomy" id="2608001"/>
    <lineage>
        <taxon>Bacteria</taxon>
        <taxon>Pseudomonadati</taxon>
        <taxon>Bacteroidota</taxon>
        <taxon>Chitinophagia</taxon>
        <taxon>Chitinophagales</taxon>
        <taxon>Chitinophagaceae</taxon>
        <taxon>Taibaiella</taxon>
    </lineage>
</organism>
<keyword evidence="6" id="KW-1185">Reference proteome</keyword>
<name>A0A5M6CSZ1_9BACT</name>